<dbReference type="EMBL" id="JAFBIT010000001">
    <property type="protein sequence ID" value="MCF2651050.1"/>
    <property type="molecule type" value="Genomic_DNA"/>
</dbReference>
<accession>A0ABS9CIS0</accession>
<keyword evidence="5 10" id="KW-0949">S-adenosyl-L-methionine</keyword>
<comment type="caution">
    <text evidence="12">The sequence shown here is derived from an EMBL/GenBank/DDBJ whole genome shotgun (WGS) entry which is preliminary data.</text>
</comment>
<keyword evidence="10" id="KW-0963">Cytoplasm</keyword>
<dbReference type="InterPro" id="IPR007197">
    <property type="entry name" value="rSAM"/>
</dbReference>
<sequence>MQGRVNSVQSLGAVDGPGLRYIVFLQGCPLRCKYCHNPETWDRLGGELRTAEELCKTILRYRPYFGETGGVTVSGGEPLLQPEFVAELFSLLHEYGVHTALDTAGAGDLSRAEAVLRHTDLVLCDVKFPTEEGYRAHCGGSLGHTLDFMRLTERMGVPLWVRHVVAPGLTDTPASMRAVRDLCGGFSNLEKIEWLPFKNICASKYENLGIPFPMAGKPAFSQKHIDMLLAAL</sequence>
<dbReference type="SUPFAM" id="SSF102114">
    <property type="entry name" value="Radical SAM enzymes"/>
    <property type="match status" value="1"/>
</dbReference>
<comment type="similarity">
    <text evidence="2 10">Belongs to the organic radical-activating enzymes family.</text>
</comment>
<dbReference type="PANTHER" id="PTHR30352">
    <property type="entry name" value="PYRUVATE FORMATE-LYASE-ACTIVATING ENZYME"/>
    <property type="match status" value="1"/>
</dbReference>
<evidence type="ECO:0000256" key="10">
    <source>
        <dbReference type="RuleBase" id="RU362053"/>
    </source>
</evidence>
<evidence type="ECO:0000256" key="4">
    <source>
        <dbReference type="ARBA" id="ARBA00022485"/>
    </source>
</evidence>
<evidence type="ECO:0000313" key="12">
    <source>
        <dbReference type="EMBL" id="MCF2651050.1"/>
    </source>
</evidence>
<comment type="subcellular location">
    <subcellularLocation>
        <location evidence="10">Cytoplasm</location>
    </subcellularLocation>
</comment>
<dbReference type="Pfam" id="PF04055">
    <property type="entry name" value="Radical_SAM"/>
    <property type="match status" value="1"/>
</dbReference>
<dbReference type="Gene3D" id="3.20.20.70">
    <property type="entry name" value="Aldolase class I"/>
    <property type="match status" value="1"/>
</dbReference>
<dbReference type="InterPro" id="IPR013785">
    <property type="entry name" value="Aldolase_TIM"/>
</dbReference>
<proteinExistence type="inferred from homology"/>
<evidence type="ECO:0000313" key="13">
    <source>
        <dbReference type="Proteomes" id="UP001299220"/>
    </source>
</evidence>
<comment type="catalytic activity">
    <reaction evidence="10">
        <text>glycyl-[formate C-acetyltransferase] + reduced [flavodoxin] + S-adenosyl-L-methionine = glycin-2-yl radical-[formate C-acetyltransferase] + semiquinone [flavodoxin] + 5'-deoxyadenosine + L-methionine + H(+)</text>
        <dbReference type="Rhea" id="RHEA:19225"/>
        <dbReference type="Rhea" id="RHEA-COMP:10622"/>
        <dbReference type="Rhea" id="RHEA-COMP:12190"/>
        <dbReference type="Rhea" id="RHEA-COMP:12191"/>
        <dbReference type="Rhea" id="RHEA-COMP:14480"/>
        <dbReference type="ChEBI" id="CHEBI:15378"/>
        <dbReference type="ChEBI" id="CHEBI:17319"/>
        <dbReference type="ChEBI" id="CHEBI:29947"/>
        <dbReference type="ChEBI" id="CHEBI:32722"/>
        <dbReference type="ChEBI" id="CHEBI:57618"/>
        <dbReference type="ChEBI" id="CHEBI:57844"/>
        <dbReference type="ChEBI" id="CHEBI:59789"/>
        <dbReference type="ChEBI" id="CHEBI:140311"/>
        <dbReference type="EC" id="1.97.1.4"/>
    </reaction>
</comment>
<name>A0ABS9CIS0_9FIRM</name>
<evidence type="ECO:0000256" key="5">
    <source>
        <dbReference type="ARBA" id="ARBA00022691"/>
    </source>
</evidence>
<dbReference type="InterPro" id="IPR001989">
    <property type="entry name" value="Radical_activat_CS"/>
</dbReference>
<dbReference type="Proteomes" id="UP001299220">
    <property type="component" value="Unassembled WGS sequence"/>
</dbReference>
<organism evidence="12 13">
    <name type="scientific">Anaeromassilibacillus senegalensis</name>
    <dbReference type="NCBI Taxonomy" id="1673717"/>
    <lineage>
        <taxon>Bacteria</taxon>
        <taxon>Bacillati</taxon>
        <taxon>Bacillota</taxon>
        <taxon>Clostridia</taxon>
        <taxon>Eubacteriales</taxon>
        <taxon>Acutalibacteraceae</taxon>
        <taxon>Anaeromassilibacillus</taxon>
    </lineage>
</organism>
<dbReference type="PROSITE" id="PS01087">
    <property type="entry name" value="RADICAL_ACTIVATING"/>
    <property type="match status" value="1"/>
</dbReference>
<dbReference type="SFLD" id="SFLDG01066">
    <property type="entry name" value="organic_radical-activating_enz"/>
    <property type="match status" value="1"/>
</dbReference>
<dbReference type="PANTHER" id="PTHR30352:SF5">
    <property type="entry name" value="PYRUVATE FORMATE-LYASE 1-ACTIVATING ENZYME"/>
    <property type="match status" value="1"/>
</dbReference>
<keyword evidence="8 10" id="KW-0408">Iron</keyword>
<evidence type="ECO:0000256" key="2">
    <source>
        <dbReference type="ARBA" id="ARBA00009777"/>
    </source>
</evidence>
<comment type="cofactor">
    <cofactor evidence="10">
        <name>[4Fe-4S] cluster</name>
        <dbReference type="ChEBI" id="CHEBI:49883"/>
    </cofactor>
    <text evidence="10">Binds 1 [4Fe-4S] cluster. The cluster is coordinated with 3 cysteines and an exchangeable S-adenosyl-L-methionine.</text>
</comment>
<evidence type="ECO:0000256" key="7">
    <source>
        <dbReference type="ARBA" id="ARBA00023002"/>
    </source>
</evidence>
<dbReference type="CDD" id="cd01335">
    <property type="entry name" value="Radical_SAM"/>
    <property type="match status" value="1"/>
</dbReference>
<dbReference type="PROSITE" id="PS51918">
    <property type="entry name" value="RADICAL_SAM"/>
    <property type="match status" value="1"/>
</dbReference>
<reference evidence="12 13" key="1">
    <citation type="submission" date="2020-12" db="EMBL/GenBank/DDBJ databases">
        <title>Whole genome sequences of gut porcine anaerobes.</title>
        <authorList>
            <person name="Kubasova T."/>
            <person name="Jahodarova E."/>
            <person name="Rychlik I."/>
        </authorList>
    </citation>
    <scope>NUCLEOTIDE SEQUENCE [LARGE SCALE GENOMIC DNA]</scope>
    <source>
        <strain evidence="12 13">An867</strain>
    </source>
</reference>
<dbReference type="NCBIfam" id="TIGR02493">
    <property type="entry name" value="PFLA"/>
    <property type="match status" value="1"/>
</dbReference>
<evidence type="ECO:0000256" key="1">
    <source>
        <dbReference type="ARBA" id="ARBA00003141"/>
    </source>
</evidence>
<keyword evidence="12" id="KW-0670">Pyruvate</keyword>
<evidence type="ECO:0000259" key="11">
    <source>
        <dbReference type="PROSITE" id="PS51918"/>
    </source>
</evidence>
<keyword evidence="7 10" id="KW-0560">Oxidoreductase</keyword>
<evidence type="ECO:0000256" key="6">
    <source>
        <dbReference type="ARBA" id="ARBA00022723"/>
    </source>
</evidence>
<dbReference type="InterPro" id="IPR034457">
    <property type="entry name" value="Organic_radical-activating"/>
</dbReference>
<keyword evidence="9 10" id="KW-0411">Iron-sulfur</keyword>
<dbReference type="GO" id="GO:0043365">
    <property type="term" value="F:[formate-C-acetyltransferase]-activating enzyme activity"/>
    <property type="evidence" value="ECO:0007669"/>
    <property type="project" value="UniProtKB-EC"/>
</dbReference>
<dbReference type="InterPro" id="IPR058240">
    <property type="entry name" value="rSAM_sf"/>
</dbReference>
<keyword evidence="6 10" id="KW-0479">Metal-binding</keyword>
<keyword evidence="13" id="KW-1185">Reference proteome</keyword>
<keyword evidence="4 10" id="KW-0004">4Fe-4S</keyword>
<dbReference type="InterPro" id="IPR012838">
    <property type="entry name" value="PFL1_activating"/>
</dbReference>
<comment type="function">
    <text evidence="1 10">Activation of pyruvate formate-lyase under anaerobic conditions by generation of an organic free radical, using S-adenosylmethionine and reduced flavodoxin as cosubstrates to produce 5'-deoxy-adenosine.</text>
</comment>
<dbReference type="GO" id="GO:0016829">
    <property type="term" value="F:lyase activity"/>
    <property type="evidence" value="ECO:0007669"/>
    <property type="project" value="UniProtKB-KW"/>
</dbReference>
<dbReference type="SFLD" id="SFLDS00029">
    <property type="entry name" value="Radical_SAM"/>
    <property type="match status" value="1"/>
</dbReference>
<evidence type="ECO:0000256" key="8">
    <source>
        <dbReference type="ARBA" id="ARBA00023004"/>
    </source>
</evidence>
<dbReference type="EC" id="1.97.1.4" evidence="10"/>
<protein>
    <recommendedName>
        <fullName evidence="3 10">Pyruvate formate-lyase-activating enzyme</fullName>
        <ecNumber evidence="10">1.97.1.4</ecNumber>
    </recommendedName>
</protein>
<keyword evidence="12" id="KW-0456">Lyase</keyword>
<evidence type="ECO:0000256" key="9">
    <source>
        <dbReference type="ARBA" id="ARBA00023014"/>
    </source>
</evidence>
<feature type="domain" description="Radical SAM core" evidence="11">
    <location>
        <begin position="14"/>
        <end position="232"/>
    </location>
</feature>
<evidence type="ECO:0000256" key="3">
    <source>
        <dbReference type="ARBA" id="ARBA00021356"/>
    </source>
</evidence>
<gene>
    <name evidence="12" type="primary">pflA</name>
    <name evidence="12" type="ORF">JQM67_00300</name>
</gene>
<dbReference type="RefSeq" id="WP_235321996.1">
    <property type="nucleotide sequence ID" value="NZ_JAFBIT010000001.1"/>
</dbReference>